<keyword evidence="2" id="KW-1185">Reference proteome</keyword>
<dbReference type="RefSeq" id="YP_009449362.1">
    <property type="nucleotide sequence ID" value="NC_036594.1"/>
</dbReference>
<organism evidence="1">
    <name type="scientific">Orpheovirus IHUMI-LCC2</name>
    <dbReference type="NCBI Taxonomy" id="2023057"/>
    <lineage>
        <taxon>Viruses</taxon>
        <taxon>Varidnaviria</taxon>
        <taxon>Bamfordvirae</taxon>
        <taxon>Nucleocytoviricota</taxon>
        <taxon>Megaviricetes</taxon>
        <taxon>Pimascovirales</taxon>
        <taxon>Ocovirineae</taxon>
        <taxon>Orpheoviridae</taxon>
        <taxon>Alphaorpheovirus</taxon>
        <taxon>Alphaorpheovirus massiliense</taxon>
    </lineage>
</organism>
<accession>A0A2I2L6E0</accession>
<reference evidence="1" key="1">
    <citation type="submission" date="2017-08" db="EMBL/GenBank/DDBJ databases">
        <authorList>
            <consortium name="Urmite Genomes"/>
        </authorList>
    </citation>
    <scope>NUCLEOTIDE SEQUENCE [LARGE SCALE GENOMIC DNA]</scope>
    <source>
        <strain evidence="1">IHUMI-LCC2</strain>
    </source>
</reference>
<name>A0A2I2L6E0_9VIRU</name>
<dbReference type="Proteomes" id="UP000236316">
    <property type="component" value="Segment"/>
</dbReference>
<sequence>MYPYLFSFDVNKINNIEDLYGEIDDIKDKINSYRDRYNQYDPHWLISEEIYWYFGSDKYGKYMIYTPIIPNPPEYKLSVSSINAFSTLGGDGISYISIDEAEKEGVPFLNDTLSTGILPERVKSYGEKDYMEDRNNAIQNGILSNTTLSRRVNNTDLVNINKFMDMVKQLDNTFTNYFSNNYTDLYPAKTEEWYLNVVNKNDIFLNVPMYGLDENTVNERIYYISRIMNLQHGSFETNNIIYVEDLPQNANLSKYILSNISSISAYEYNIDTAKEYNDVINILLNMDTEEYLNIINLVNRKKVLND</sequence>
<dbReference type="KEGG" id="vg:35381826"/>
<evidence type="ECO:0000313" key="2">
    <source>
        <dbReference type="Proteomes" id="UP000236316"/>
    </source>
</evidence>
<proteinExistence type="predicted"/>
<dbReference type="GeneID" id="35381826"/>
<gene>
    <name evidence="1" type="ORF">ORPV_1156</name>
</gene>
<protein>
    <submittedName>
        <fullName evidence="1">Uncharacterized protein</fullName>
    </submittedName>
</protein>
<evidence type="ECO:0000313" key="1">
    <source>
        <dbReference type="EMBL" id="SNW63060.1"/>
    </source>
</evidence>
<dbReference type="EMBL" id="LT906555">
    <property type="protein sequence ID" value="SNW63060.1"/>
    <property type="molecule type" value="Genomic_DNA"/>
</dbReference>